<dbReference type="InterPro" id="IPR010982">
    <property type="entry name" value="Lambda_DNA-bd_dom_sf"/>
</dbReference>
<dbReference type="InterPro" id="IPR001387">
    <property type="entry name" value="Cro/C1-type_HTH"/>
</dbReference>
<gene>
    <name evidence="3" type="ORF">B2A_13008</name>
</gene>
<evidence type="ECO:0000313" key="3">
    <source>
        <dbReference type="EMBL" id="EQD33725.1"/>
    </source>
</evidence>
<dbReference type="AlphaFoldDB" id="T0ZUY9"/>
<dbReference type="GO" id="GO:0005829">
    <property type="term" value="C:cytosol"/>
    <property type="evidence" value="ECO:0007669"/>
    <property type="project" value="TreeGrafter"/>
</dbReference>
<dbReference type="EMBL" id="AUZZ01009398">
    <property type="protein sequence ID" value="EQD33725.1"/>
    <property type="molecule type" value="Genomic_DNA"/>
</dbReference>
<dbReference type="CDD" id="cd00093">
    <property type="entry name" value="HTH_XRE"/>
    <property type="match status" value="1"/>
</dbReference>
<keyword evidence="1" id="KW-0238">DNA-binding</keyword>
<protein>
    <submittedName>
        <fullName evidence="3">Helix-turn-helix type 3 domain protein</fullName>
    </submittedName>
</protein>
<dbReference type="Pfam" id="PF01381">
    <property type="entry name" value="HTH_3"/>
    <property type="match status" value="1"/>
</dbReference>
<reference evidence="3" key="1">
    <citation type="submission" date="2013-08" db="EMBL/GenBank/DDBJ databases">
        <authorList>
            <person name="Mendez C."/>
            <person name="Richter M."/>
            <person name="Ferrer M."/>
            <person name="Sanchez J."/>
        </authorList>
    </citation>
    <scope>NUCLEOTIDE SEQUENCE</scope>
</reference>
<dbReference type="PROSITE" id="PS50943">
    <property type="entry name" value="HTH_CROC1"/>
    <property type="match status" value="1"/>
</dbReference>
<feature type="domain" description="HTH cro/C1-type" evidence="2">
    <location>
        <begin position="37"/>
        <end position="91"/>
    </location>
</feature>
<dbReference type="GO" id="GO:0003700">
    <property type="term" value="F:DNA-binding transcription factor activity"/>
    <property type="evidence" value="ECO:0007669"/>
    <property type="project" value="TreeGrafter"/>
</dbReference>
<dbReference type="SMART" id="SM00530">
    <property type="entry name" value="HTH_XRE"/>
    <property type="match status" value="1"/>
</dbReference>
<accession>T0ZUY9</accession>
<dbReference type="Gene3D" id="1.10.260.40">
    <property type="entry name" value="lambda repressor-like DNA-binding domains"/>
    <property type="match status" value="1"/>
</dbReference>
<reference evidence="3" key="2">
    <citation type="journal article" date="2014" name="ISME J.">
        <title>Microbial stratification in low pH oxic and suboxic macroscopic growths along an acid mine drainage.</title>
        <authorList>
            <person name="Mendez-Garcia C."/>
            <person name="Mesa V."/>
            <person name="Sprenger R.R."/>
            <person name="Richter M."/>
            <person name="Diez M.S."/>
            <person name="Solano J."/>
            <person name="Bargiela R."/>
            <person name="Golyshina O.V."/>
            <person name="Manteca A."/>
            <person name="Ramos J.L."/>
            <person name="Gallego J.R."/>
            <person name="Llorente I."/>
            <person name="Martins Dos Santos V.A."/>
            <person name="Jensen O.N."/>
            <person name="Pelaez A.I."/>
            <person name="Sanchez J."/>
            <person name="Ferrer M."/>
        </authorList>
    </citation>
    <scope>NUCLEOTIDE SEQUENCE</scope>
</reference>
<dbReference type="PANTHER" id="PTHR46797">
    <property type="entry name" value="HTH-TYPE TRANSCRIPTIONAL REGULATOR"/>
    <property type="match status" value="1"/>
</dbReference>
<organism evidence="3">
    <name type="scientific">mine drainage metagenome</name>
    <dbReference type="NCBI Taxonomy" id="410659"/>
    <lineage>
        <taxon>unclassified sequences</taxon>
        <taxon>metagenomes</taxon>
        <taxon>ecological metagenomes</taxon>
    </lineage>
</organism>
<dbReference type="InterPro" id="IPR050807">
    <property type="entry name" value="TransReg_Diox_bact_type"/>
</dbReference>
<evidence type="ECO:0000256" key="1">
    <source>
        <dbReference type="ARBA" id="ARBA00023125"/>
    </source>
</evidence>
<proteinExistence type="predicted"/>
<evidence type="ECO:0000259" key="2">
    <source>
        <dbReference type="PROSITE" id="PS50943"/>
    </source>
</evidence>
<sequence>MPSPAPFKTTLTLPAIPLLLGAEMAKGEDAETLGGRIARLRREKGMTQIELAERLRVSQPVISDYENDVIRLPADTVAQIAGVLGASTDELLGLKAPAAQTAGGIKNRRLYRRMQEIEKLPRRDQEALLRTIEAFISKAS</sequence>
<dbReference type="PANTHER" id="PTHR46797:SF1">
    <property type="entry name" value="METHYLPHOSPHONATE SYNTHASE"/>
    <property type="match status" value="1"/>
</dbReference>
<name>T0ZUY9_9ZZZZ</name>
<comment type="caution">
    <text evidence="3">The sequence shown here is derived from an EMBL/GenBank/DDBJ whole genome shotgun (WGS) entry which is preliminary data.</text>
</comment>
<dbReference type="GO" id="GO:0003677">
    <property type="term" value="F:DNA binding"/>
    <property type="evidence" value="ECO:0007669"/>
    <property type="project" value="UniProtKB-KW"/>
</dbReference>
<dbReference type="SUPFAM" id="SSF47413">
    <property type="entry name" value="lambda repressor-like DNA-binding domains"/>
    <property type="match status" value="1"/>
</dbReference>